<dbReference type="AlphaFoldDB" id="A0A8W8M8A9"/>
<dbReference type="GO" id="GO:0008270">
    <property type="term" value="F:zinc ion binding"/>
    <property type="evidence" value="ECO:0007669"/>
    <property type="project" value="UniProtKB-KW"/>
</dbReference>
<evidence type="ECO:0008006" key="5">
    <source>
        <dbReference type="Google" id="ProtNLM"/>
    </source>
</evidence>
<keyword evidence="1" id="KW-0677">Repeat</keyword>
<dbReference type="InterPro" id="IPR011042">
    <property type="entry name" value="6-blade_b-propeller_TolB-like"/>
</dbReference>
<dbReference type="GO" id="GO:0043161">
    <property type="term" value="P:proteasome-mediated ubiquitin-dependent protein catabolic process"/>
    <property type="evidence" value="ECO:0007669"/>
    <property type="project" value="TreeGrafter"/>
</dbReference>
<dbReference type="InterPro" id="IPR050952">
    <property type="entry name" value="TRIM-NHL_E3_ligases"/>
</dbReference>
<keyword evidence="4" id="KW-1185">Reference proteome</keyword>
<reference evidence="3" key="1">
    <citation type="submission" date="2022-08" db="UniProtKB">
        <authorList>
            <consortium name="EnsemblMetazoa"/>
        </authorList>
    </citation>
    <scope>IDENTIFICATION</scope>
    <source>
        <strain evidence="3">05x7-T-G4-1.051#20</strain>
    </source>
</reference>
<accession>A0A8W8M8A9</accession>
<sequence>VAVTRSGDLIYTDKDDKTVNLEKNGLIQTAIRLKGWKPRGVCCTSSGDLLVSMDSDDKKESKVVRYADFTEKQTVQYDDKGEPLYSSSGNKYISENRNLDICVSDSVVVVVNQTGNRRFTYRGRPFHTKKPFCSFGIATDSQGRILIADFNSHWIHILDQDGLFLRFIDNCHLRGPCGLCLDSSDNLFVTGLTTSEVKKIQYSK</sequence>
<dbReference type="EnsemblMetazoa" id="G31506.2">
    <property type="protein sequence ID" value="G31506.2:cds"/>
    <property type="gene ID" value="G31506"/>
</dbReference>
<protein>
    <recommendedName>
        <fullName evidence="5">Tripartite motif-containing protein 2</fullName>
    </recommendedName>
</protein>
<dbReference type="SUPFAM" id="SSF101898">
    <property type="entry name" value="NHL repeat"/>
    <property type="match status" value="1"/>
</dbReference>
<name>A0A8W8M8A9_MAGGI</name>
<organism evidence="3 4">
    <name type="scientific">Magallana gigas</name>
    <name type="common">Pacific oyster</name>
    <name type="synonym">Crassostrea gigas</name>
    <dbReference type="NCBI Taxonomy" id="29159"/>
    <lineage>
        <taxon>Eukaryota</taxon>
        <taxon>Metazoa</taxon>
        <taxon>Spiralia</taxon>
        <taxon>Lophotrochozoa</taxon>
        <taxon>Mollusca</taxon>
        <taxon>Bivalvia</taxon>
        <taxon>Autobranchia</taxon>
        <taxon>Pteriomorphia</taxon>
        <taxon>Ostreida</taxon>
        <taxon>Ostreoidea</taxon>
        <taxon>Ostreidae</taxon>
        <taxon>Magallana</taxon>
    </lineage>
</organism>
<evidence type="ECO:0000313" key="3">
    <source>
        <dbReference type="EnsemblMetazoa" id="G31506.2:cds"/>
    </source>
</evidence>
<evidence type="ECO:0000256" key="1">
    <source>
        <dbReference type="ARBA" id="ARBA00022737"/>
    </source>
</evidence>
<dbReference type="InterPro" id="IPR001258">
    <property type="entry name" value="NHL_repeat"/>
</dbReference>
<dbReference type="GO" id="GO:0000209">
    <property type="term" value="P:protein polyubiquitination"/>
    <property type="evidence" value="ECO:0007669"/>
    <property type="project" value="TreeGrafter"/>
</dbReference>
<dbReference type="Proteomes" id="UP000005408">
    <property type="component" value="Unassembled WGS sequence"/>
</dbReference>
<dbReference type="Pfam" id="PF01436">
    <property type="entry name" value="NHL"/>
    <property type="match status" value="1"/>
</dbReference>
<dbReference type="EnsemblMetazoa" id="G31506.3">
    <property type="protein sequence ID" value="G31506.3:cds"/>
    <property type="gene ID" value="G31506"/>
</dbReference>
<dbReference type="GO" id="GO:0061630">
    <property type="term" value="F:ubiquitin protein ligase activity"/>
    <property type="evidence" value="ECO:0007669"/>
    <property type="project" value="TreeGrafter"/>
</dbReference>
<feature type="repeat" description="NHL" evidence="2">
    <location>
        <begin position="136"/>
        <end position="161"/>
    </location>
</feature>
<dbReference type="PANTHER" id="PTHR24104">
    <property type="entry name" value="E3 UBIQUITIN-PROTEIN LIGASE NHLRC1-RELATED"/>
    <property type="match status" value="1"/>
</dbReference>
<evidence type="ECO:0000313" key="4">
    <source>
        <dbReference type="Proteomes" id="UP000005408"/>
    </source>
</evidence>
<dbReference type="PROSITE" id="PS51125">
    <property type="entry name" value="NHL"/>
    <property type="match status" value="1"/>
</dbReference>
<evidence type="ECO:0000256" key="2">
    <source>
        <dbReference type="PROSITE-ProRule" id="PRU00504"/>
    </source>
</evidence>
<proteinExistence type="predicted"/>
<dbReference type="Gene3D" id="2.120.10.30">
    <property type="entry name" value="TolB, C-terminal domain"/>
    <property type="match status" value="1"/>
</dbReference>
<dbReference type="PANTHER" id="PTHR24104:SF25">
    <property type="entry name" value="PROTEIN LIN-41"/>
    <property type="match status" value="1"/>
</dbReference>